<evidence type="ECO:0000259" key="4">
    <source>
        <dbReference type="PROSITE" id="PS01124"/>
    </source>
</evidence>
<proteinExistence type="predicted"/>
<gene>
    <name evidence="5" type="ORF">OCV55_13375</name>
</gene>
<keyword evidence="2" id="KW-0238">DNA-binding</keyword>
<comment type="caution">
    <text evidence="5">The sequence shown here is derived from an EMBL/GenBank/DDBJ whole genome shotgun (WGS) entry which is preliminary data.</text>
</comment>
<dbReference type="PANTHER" id="PTHR43280:SF2">
    <property type="entry name" value="HTH-TYPE TRANSCRIPTIONAL REGULATOR EXSA"/>
    <property type="match status" value="1"/>
</dbReference>
<evidence type="ECO:0000256" key="1">
    <source>
        <dbReference type="ARBA" id="ARBA00023015"/>
    </source>
</evidence>
<dbReference type="PANTHER" id="PTHR43280">
    <property type="entry name" value="ARAC-FAMILY TRANSCRIPTIONAL REGULATOR"/>
    <property type="match status" value="1"/>
</dbReference>
<evidence type="ECO:0000313" key="6">
    <source>
        <dbReference type="Proteomes" id="UP001208364"/>
    </source>
</evidence>
<reference evidence="5 6" key="1">
    <citation type="journal article" date="2021" name="ISME Commun">
        <title>Automated analysis of genomic sequences facilitates high-throughput and comprehensive description of bacteria.</title>
        <authorList>
            <person name="Hitch T.C.A."/>
        </authorList>
    </citation>
    <scope>NUCLEOTIDE SEQUENCE [LARGE SCALE GENOMIC DNA]</scope>
    <source>
        <strain evidence="5 6">H4_15</strain>
    </source>
</reference>
<dbReference type="Proteomes" id="UP001208364">
    <property type="component" value="Unassembled WGS sequence"/>
</dbReference>
<dbReference type="InterPro" id="IPR020449">
    <property type="entry name" value="Tscrpt_reg_AraC-type_HTH"/>
</dbReference>
<keyword evidence="1" id="KW-0805">Transcription regulation</keyword>
<organism evidence="5 6">
    <name type="scientific">[Clostridium] ammoniilyticum</name>
    <dbReference type="NCBI Taxonomy" id="2981784"/>
    <lineage>
        <taxon>Bacteria</taxon>
        <taxon>Bacillati</taxon>
        <taxon>Bacillota</taxon>
        <taxon>Erysipelotrichia</taxon>
        <taxon>Erysipelotrichales</taxon>
        <taxon>Coprobacillaceae</taxon>
        <taxon>Faecalibacillus</taxon>
    </lineage>
</organism>
<dbReference type="InterPro" id="IPR009057">
    <property type="entry name" value="Homeodomain-like_sf"/>
</dbReference>
<dbReference type="SMART" id="SM00342">
    <property type="entry name" value="HTH_ARAC"/>
    <property type="match status" value="1"/>
</dbReference>
<dbReference type="SUPFAM" id="SSF46689">
    <property type="entry name" value="Homeodomain-like"/>
    <property type="match status" value="2"/>
</dbReference>
<dbReference type="RefSeq" id="WP_147580869.1">
    <property type="nucleotide sequence ID" value="NZ_JAOQJR010000022.1"/>
</dbReference>
<dbReference type="EMBL" id="JAOQJR010000022">
    <property type="protein sequence ID" value="MCU6739631.1"/>
    <property type="molecule type" value="Genomic_DNA"/>
</dbReference>
<dbReference type="PROSITE" id="PS01124">
    <property type="entry name" value="HTH_ARAC_FAMILY_2"/>
    <property type="match status" value="1"/>
</dbReference>
<keyword evidence="3" id="KW-0804">Transcription</keyword>
<sequence>MTQYIDLHYNEDLSIDNIAQHFNISTGYLSRYFKSHLNVTVKEYLIAVRLKKARQDVLFSNYTILEIAYLHGFPNLKSFINAFKKVYHDTPAKYREKVRK</sequence>
<dbReference type="Gene3D" id="1.10.10.60">
    <property type="entry name" value="Homeodomain-like"/>
    <property type="match status" value="2"/>
</dbReference>
<keyword evidence="6" id="KW-1185">Reference proteome</keyword>
<dbReference type="Pfam" id="PF12833">
    <property type="entry name" value="HTH_18"/>
    <property type="match status" value="1"/>
</dbReference>
<dbReference type="PRINTS" id="PR00032">
    <property type="entry name" value="HTHARAC"/>
</dbReference>
<dbReference type="InterPro" id="IPR018060">
    <property type="entry name" value="HTH_AraC"/>
</dbReference>
<evidence type="ECO:0000313" key="5">
    <source>
        <dbReference type="EMBL" id="MCU6739631.1"/>
    </source>
</evidence>
<name>A0ABT2SXQ4_9FIRM</name>
<accession>A0ABT2SXQ4</accession>
<evidence type="ECO:0000256" key="3">
    <source>
        <dbReference type="ARBA" id="ARBA00023163"/>
    </source>
</evidence>
<evidence type="ECO:0000256" key="2">
    <source>
        <dbReference type="ARBA" id="ARBA00023125"/>
    </source>
</evidence>
<feature type="domain" description="HTH araC/xylS-type" evidence="4">
    <location>
        <begin position="1"/>
        <end position="97"/>
    </location>
</feature>
<protein>
    <submittedName>
        <fullName evidence="5">AraC family transcriptional regulator</fullName>
    </submittedName>
</protein>